<name>A0A117I684_9MYCO</name>
<reference evidence="3" key="2">
    <citation type="submission" date="2016-02" db="EMBL/GenBank/DDBJ databases">
        <title>Draft genome sequence of five rapidly growing Mycobacterium species.</title>
        <authorList>
            <person name="Katahira K."/>
            <person name="Gotou Y."/>
            <person name="Iida K."/>
            <person name="Ogura Y."/>
            <person name="Hayashi T."/>
        </authorList>
    </citation>
    <scope>NUCLEOTIDE SEQUENCE [LARGE SCALE GENOMIC DNA]</scope>
    <source>
        <strain evidence="3">JCM15654</strain>
    </source>
</reference>
<feature type="region of interest" description="Disordered" evidence="1">
    <location>
        <begin position="355"/>
        <end position="490"/>
    </location>
</feature>
<feature type="compositionally biased region" description="Pro residues" evidence="1">
    <location>
        <begin position="449"/>
        <end position="462"/>
    </location>
</feature>
<feature type="compositionally biased region" description="Acidic residues" evidence="1">
    <location>
        <begin position="379"/>
        <end position="417"/>
    </location>
</feature>
<accession>A0A117I684</accession>
<proteinExistence type="predicted"/>
<comment type="caution">
    <text evidence="2">The sequence shown here is derived from an EMBL/GenBank/DDBJ whole genome shotgun (WGS) entry which is preliminary data.</text>
</comment>
<dbReference type="OrthoDB" id="4727254at2"/>
<dbReference type="EMBL" id="BCSX01000035">
    <property type="protein sequence ID" value="GAS89702.1"/>
    <property type="molecule type" value="Genomic_DNA"/>
</dbReference>
<dbReference type="AlphaFoldDB" id="A0A117I684"/>
<sequence>MAQTGDVAARLDEGQDAVETFAELVWACGLLGYRHPDLTVHMGQVHDWYAGEDGLDLRVLAADGAMLSETVAAAERALRLQDDQLSALEQAWQGRGAQAAREFLRRQGGTAQQAVVALRGAAETVAWLRDQLWQAVDSKVAVTERIAERCAAQREAWLAAARTVRTGLGDRDTASELIDTQVKPFVDNDIGQQWVSAMRSAGTAVSDAYASAISALTDTRAPVFEIPGDLGPSWTPRPVTGVPADPPVGSTATIPAGFVPAGHGEQAPWAAPISAPYAEPQSASPAPPLASPAADPVVVPAASPAAFDPAAAWGGPSGGGLPGAGLTGLGSGLSGIGQQLADLFGGLIGSSADGASAPATDTALSDGSGDASDLVDHEDASDDTDEQDSDEAGEPDEEDSDEADEDAKADEDTEGEGDPAAGDEPPEEDAAAVLGEPTEPADTAEPVTPQAPAPTVAPPVAPVSPAEPVAAPAGKTPCEIAADDLPQVGG</sequence>
<evidence type="ECO:0000256" key="1">
    <source>
        <dbReference type="SAM" id="MobiDB-lite"/>
    </source>
</evidence>
<dbReference type="STRING" id="146020.RMCB_3798"/>
<dbReference type="Proteomes" id="UP000069620">
    <property type="component" value="Unassembled WGS sequence"/>
</dbReference>
<feature type="compositionally biased region" description="Low complexity" evidence="1">
    <location>
        <begin position="463"/>
        <end position="473"/>
    </location>
</feature>
<keyword evidence="3" id="KW-1185">Reference proteome</keyword>
<dbReference type="RefSeq" id="WP_062830040.1">
    <property type="nucleotide sequence ID" value="NZ_JACKTM010000044.1"/>
</dbReference>
<reference evidence="3" key="1">
    <citation type="journal article" date="2016" name="Genome Announc.">
        <title>Draft Genome Sequences of Five Rapidly Growing Mycobacterium Species, M. thermoresistibile, M. fortuitum subsp. acetamidolyticum, M. canariasense, M. brisbanense, and M. novocastrense.</title>
        <authorList>
            <person name="Katahira K."/>
            <person name="Ogura Y."/>
            <person name="Gotoh Y."/>
            <person name="Hayashi T."/>
        </authorList>
    </citation>
    <scope>NUCLEOTIDE SEQUENCE [LARGE SCALE GENOMIC DNA]</scope>
    <source>
        <strain evidence="3">JCM15654</strain>
    </source>
</reference>
<evidence type="ECO:0000313" key="2">
    <source>
        <dbReference type="EMBL" id="GAS89702.1"/>
    </source>
</evidence>
<evidence type="ECO:0000313" key="3">
    <source>
        <dbReference type="Proteomes" id="UP000069620"/>
    </source>
</evidence>
<protein>
    <submittedName>
        <fullName evidence="2">Uncharacterized protein</fullName>
    </submittedName>
</protein>
<organism evidence="2 3">
    <name type="scientific">Mycolicibacterium brisbanense</name>
    <dbReference type="NCBI Taxonomy" id="146020"/>
    <lineage>
        <taxon>Bacteria</taxon>
        <taxon>Bacillati</taxon>
        <taxon>Actinomycetota</taxon>
        <taxon>Actinomycetes</taxon>
        <taxon>Mycobacteriales</taxon>
        <taxon>Mycobacteriaceae</taxon>
        <taxon>Mycolicibacterium</taxon>
    </lineage>
</organism>
<gene>
    <name evidence="2" type="ORF">RMCB_3798</name>
</gene>